<dbReference type="GO" id="GO:0003777">
    <property type="term" value="F:microtubule motor activity"/>
    <property type="evidence" value="ECO:0007669"/>
    <property type="project" value="InterPro"/>
</dbReference>
<dbReference type="PROSITE" id="PS50067">
    <property type="entry name" value="KINESIN_MOTOR_2"/>
    <property type="match status" value="1"/>
</dbReference>
<comment type="caution">
    <text evidence="9">The sequence shown here is derived from an EMBL/GenBank/DDBJ whole genome shotgun (WGS) entry which is preliminary data.</text>
</comment>
<keyword evidence="4" id="KW-0963">Cytoplasm</keyword>
<evidence type="ECO:0000256" key="4">
    <source>
        <dbReference type="ARBA" id="ARBA00023212"/>
    </source>
</evidence>
<dbReference type="SUPFAM" id="SSF52540">
    <property type="entry name" value="P-loop containing nucleoside triphosphate hydrolases"/>
    <property type="match status" value="1"/>
</dbReference>
<organism evidence="9 10">
    <name type="scientific">Stichopus japonicus</name>
    <name type="common">Sea cucumber</name>
    <dbReference type="NCBI Taxonomy" id="307972"/>
    <lineage>
        <taxon>Eukaryota</taxon>
        <taxon>Metazoa</taxon>
        <taxon>Echinodermata</taxon>
        <taxon>Eleutherozoa</taxon>
        <taxon>Echinozoa</taxon>
        <taxon>Holothuroidea</taxon>
        <taxon>Aspidochirotacea</taxon>
        <taxon>Aspidochirotida</taxon>
        <taxon>Stichopodidae</taxon>
        <taxon>Apostichopus</taxon>
    </lineage>
</organism>
<keyword evidence="3" id="KW-0067">ATP-binding</keyword>
<proteinExistence type="inferred from homology"/>
<keyword evidence="6" id="KW-0175">Coiled coil</keyword>
<dbReference type="GO" id="GO:0007052">
    <property type="term" value="P:mitotic spindle organization"/>
    <property type="evidence" value="ECO:0007669"/>
    <property type="project" value="TreeGrafter"/>
</dbReference>
<dbReference type="STRING" id="307972.A0A2G8JS20"/>
<evidence type="ECO:0000256" key="7">
    <source>
        <dbReference type="SAM" id="MobiDB-lite"/>
    </source>
</evidence>
<dbReference type="Gene3D" id="3.40.850.10">
    <property type="entry name" value="Kinesin motor domain"/>
    <property type="match status" value="1"/>
</dbReference>
<dbReference type="GO" id="GO:0005524">
    <property type="term" value="F:ATP binding"/>
    <property type="evidence" value="ECO:0007669"/>
    <property type="project" value="UniProtKB-KW"/>
</dbReference>
<evidence type="ECO:0000256" key="3">
    <source>
        <dbReference type="ARBA" id="ARBA00022840"/>
    </source>
</evidence>
<dbReference type="InterPro" id="IPR001752">
    <property type="entry name" value="Kinesin_motor_dom"/>
</dbReference>
<evidence type="ECO:0000256" key="5">
    <source>
        <dbReference type="PROSITE-ProRule" id="PRU00283"/>
    </source>
</evidence>
<dbReference type="InterPro" id="IPR027640">
    <property type="entry name" value="Kinesin-like_fam"/>
</dbReference>
<dbReference type="AlphaFoldDB" id="A0A2G8JS20"/>
<evidence type="ECO:0000259" key="8">
    <source>
        <dbReference type="PROSITE" id="PS50067"/>
    </source>
</evidence>
<dbReference type="GO" id="GO:0008017">
    <property type="term" value="F:microtubule binding"/>
    <property type="evidence" value="ECO:0007669"/>
    <property type="project" value="InterPro"/>
</dbReference>
<dbReference type="GO" id="GO:0007018">
    <property type="term" value="P:microtubule-based movement"/>
    <property type="evidence" value="ECO:0007669"/>
    <property type="project" value="InterPro"/>
</dbReference>
<sequence>MFRLQNKKSHIKIHEDAEGGIYVVGVTTRTVASEEECLQCLKGGALSRTTASTNMNTQSSRSHAIFTLHIKQQRVVKVVSDLPYLAAVEHTCQIILTISLRARRTKGCRSLDPDGQVSLCRSSRSERLKRTGPLETEAKEGISINCGLVGVTLSVLTLSPPQLALGNVISALGDPTKRATHVPYRDSKLTRLLQDSLGGNSRTLMIACCSPSDQDFMETLNTMRYANRARNIKNIVIANQDKTSRQLAALRQEIRILQEELIEYKQGKRSMGADGVEEVNDLFHENTMLQTESTRMRQRIKAMQETIDAQSERIAILLTQQARLGLDKDEGNEKGDEDSNLTNMMQDTS</sequence>
<evidence type="ECO:0000313" key="10">
    <source>
        <dbReference type="Proteomes" id="UP000230750"/>
    </source>
</evidence>
<dbReference type="Proteomes" id="UP000230750">
    <property type="component" value="Unassembled WGS sequence"/>
</dbReference>
<feature type="coiled-coil region" evidence="6">
    <location>
        <begin position="240"/>
        <end position="267"/>
    </location>
</feature>
<dbReference type="EMBL" id="MRZV01001349">
    <property type="protein sequence ID" value="PIK38523.1"/>
    <property type="molecule type" value="Genomic_DNA"/>
</dbReference>
<dbReference type="PRINTS" id="PR00380">
    <property type="entry name" value="KINESINHEAVY"/>
</dbReference>
<dbReference type="SMART" id="SM00129">
    <property type="entry name" value="KISc"/>
    <property type="match status" value="1"/>
</dbReference>
<protein>
    <recommendedName>
        <fullName evidence="8">Kinesin motor domain-containing protein</fullName>
    </recommendedName>
</protein>
<comment type="caution">
    <text evidence="5">Lacks conserved residue(s) required for the propagation of feature annotation.</text>
</comment>
<evidence type="ECO:0000256" key="1">
    <source>
        <dbReference type="ARBA" id="ARBA00004245"/>
    </source>
</evidence>
<keyword evidence="4" id="KW-0206">Cytoskeleton</keyword>
<dbReference type="InterPro" id="IPR056533">
    <property type="entry name" value="KIF21A/B_hel_1"/>
</dbReference>
<gene>
    <name evidence="9" type="ORF">BSL78_24641</name>
</gene>
<evidence type="ECO:0000256" key="2">
    <source>
        <dbReference type="ARBA" id="ARBA00022741"/>
    </source>
</evidence>
<evidence type="ECO:0000313" key="9">
    <source>
        <dbReference type="EMBL" id="PIK38523.1"/>
    </source>
</evidence>
<dbReference type="GO" id="GO:0051231">
    <property type="term" value="P:spindle elongation"/>
    <property type="evidence" value="ECO:0007669"/>
    <property type="project" value="TreeGrafter"/>
</dbReference>
<dbReference type="Pfam" id="PF23204">
    <property type="entry name" value="KIF21A_2nd"/>
    <property type="match status" value="1"/>
</dbReference>
<dbReference type="InterPro" id="IPR036961">
    <property type="entry name" value="Kinesin_motor_dom_sf"/>
</dbReference>
<dbReference type="InterPro" id="IPR027417">
    <property type="entry name" value="P-loop_NTPase"/>
</dbReference>
<evidence type="ECO:0000256" key="6">
    <source>
        <dbReference type="SAM" id="Coils"/>
    </source>
</evidence>
<keyword evidence="2" id="KW-0547">Nucleotide-binding</keyword>
<keyword evidence="10" id="KW-1185">Reference proteome</keyword>
<reference evidence="9 10" key="1">
    <citation type="journal article" date="2017" name="PLoS Biol.">
        <title>The sea cucumber genome provides insights into morphological evolution and visceral regeneration.</title>
        <authorList>
            <person name="Zhang X."/>
            <person name="Sun L."/>
            <person name="Yuan J."/>
            <person name="Sun Y."/>
            <person name="Gao Y."/>
            <person name="Zhang L."/>
            <person name="Li S."/>
            <person name="Dai H."/>
            <person name="Hamel J.F."/>
            <person name="Liu C."/>
            <person name="Yu Y."/>
            <person name="Liu S."/>
            <person name="Lin W."/>
            <person name="Guo K."/>
            <person name="Jin S."/>
            <person name="Xu P."/>
            <person name="Storey K.B."/>
            <person name="Huan P."/>
            <person name="Zhang T."/>
            <person name="Zhou Y."/>
            <person name="Zhang J."/>
            <person name="Lin C."/>
            <person name="Li X."/>
            <person name="Xing L."/>
            <person name="Huo D."/>
            <person name="Sun M."/>
            <person name="Wang L."/>
            <person name="Mercier A."/>
            <person name="Li F."/>
            <person name="Yang H."/>
            <person name="Xiang J."/>
        </authorList>
    </citation>
    <scope>NUCLEOTIDE SEQUENCE [LARGE SCALE GENOMIC DNA]</scope>
    <source>
        <strain evidence="9">Shaxun</strain>
        <tissue evidence="9">Muscle</tissue>
    </source>
</reference>
<dbReference type="Pfam" id="PF00225">
    <property type="entry name" value="Kinesin"/>
    <property type="match status" value="1"/>
</dbReference>
<dbReference type="GO" id="GO:0005875">
    <property type="term" value="C:microtubule associated complex"/>
    <property type="evidence" value="ECO:0007669"/>
    <property type="project" value="TreeGrafter"/>
</dbReference>
<feature type="compositionally biased region" description="Polar residues" evidence="7">
    <location>
        <begin position="340"/>
        <end position="349"/>
    </location>
</feature>
<dbReference type="OrthoDB" id="3176171at2759"/>
<dbReference type="PANTHER" id="PTHR47969">
    <property type="entry name" value="CHROMOSOME-ASSOCIATED KINESIN KIF4A-RELATED"/>
    <property type="match status" value="1"/>
</dbReference>
<name>A0A2G8JS20_STIJA</name>
<feature type="region of interest" description="Disordered" evidence="7">
    <location>
        <begin position="327"/>
        <end position="349"/>
    </location>
</feature>
<feature type="domain" description="Kinesin motor" evidence="8">
    <location>
        <begin position="1"/>
        <end position="232"/>
    </location>
</feature>
<accession>A0A2G8JS20</accession>
<dbReference type="PANTHER" id="PTHR47969:SF28">
    <property type="entry name" value="KINESIN-LIKE PROTEIN KIF21B"/>
    <property type="match status" value="1"/>
</dbReference>
<comment type="similarity">
    <text evidence="5">Belongs to the TRAFAC class myosin-kinesin ATPase superfamily. Kinesin family.</text>
</comment>
<comment type="subcellular location">
    <subcellularLocation>
        <location evidence="1">Cytoplasm</location>
        <location evidence="1">Cytoskeleton</location>
    </subcellularLocation>
</comment>